<dbReference type="OrthoDB" id="2789670at2759"/>
<reference evidence="14" key="1">
    <citation type="submission" date="2025-08" db="UniProtKB">
        <authorList>
            <consortium name="RefSeq"/>
        </authorList>
    </citation>
    <scope>IDENTIFICATION</scope>
    <source>
        <tissue evidence="14">Gonads</tissue>
    </source>
</reference>
<evidence type="ECO:0000256" key="5">
    <source>
        <dbReference type="ARBA" id="ARBA00022617"/>
    </source>
</evidence>
<evidence type="ECO:0000256" key="3">
    <source>
        <dbReference type="ARBA" id="ARBA00004406"/>
    </source>
</evidence>
<dbReference type="Pfam" id="PF00067">
    <property type="entry name" value="p450"/>
    <property type="match status" value="1"/>
</dbReference>
<proteinExistence type="inferred from homology"/>
<dbReference type="Gene3D" id="1.10.630.10">
    <property type="entry name" value="Cytochrome P450"/>
    <property type="match status" value="1"/>
</dbReference>
<dbReference type="SUPFAM" id="SSF48264">
    <property type="entry name" value="Cytochrome P450"/>
    <property type="match status" value="1"/>
</dbReference>
<evidence type="ECO:0000256" key="1">
    <source>
        <dbReference type="ARBA" id="ARBA00001971"/>
    </source>
</evidence>
<comment type="cofactor">
    <cofactor evidence="1">
        <name>heme</name>
        <dbReference type="ChEBI" id="CHEBI:30413"/>
    </cofactor>
</comment>
<keyword evidence="5" id="KW-0349">Heme</keyword>
<dbReference type="InParanoid" id="A0A6J2X4K6"/>
<dbReference type="FunCoup" id="A0A6J2X4K6">
    <property type="interactions" value="311"/>
</dbReference>
<comment type="subcellular location">
    <subcellularLocation>
        <location evidence="3">Endoplasmic reticulum membrane</location>
        <topology evidence="3">Peripheral membrane protein</topology>
    </subcellularLocation>
    <subcellularLocation>
        <location evidence="2">Microsome membrane</location>
        <topology evidence="2">Peripheral membrane protein</topology>
    </subcellularLocation>
</comment>
<dbReference type="PANTHER" id="PTHR24292:SF100">
    <property type="entry name" value="CYTOCHROME P450 6A16, ISOFORM B-RELATED"/>
    <property type="match status" value="1"/>
</dbReference>
<dbReference type="PRINTS" id="PR01689">
    <property type="entry name" value="EP450IICYP3A"/>
</dbReference>
<evidence type="ECO:0000256" key="11">
    <source>
        <dbReference type="ARBA" id="ARBA00023033"/>
    </source>
</evidence>
<keyword evidence="10" id="KW-0408">Iron</keyword>
<evidence type="ECO:0000256" key="12">
    <source>
        <dbReference type="ARBA" id="ARBA00023136"/>
    </source>
</evidence>
<dbReference type="PRINTS" id="PR00464">
    <property type="entry name" value="EP450II"/>
</dbReference>
<protein>
    <submittedName>
        <fullName evidence="14">Probable cytochrome P450 6a21</fullName>
    </submittedName>
</protein>
<keyword evidence="9" id="KW-0560">Oxidoreductase</keyword>
<gene>
    <name evidence="14" type="primary">LOC115874737</name>
</gene>
<dbReference type="PANTHER" id="PTHR24292">
    <property type="entry name" value="CYTOCHROME P450"/>
    <property type="match status" value="1"/>
</dbReference>
<evidence type="ECO:0000313" key="14">
    <source>
        <dbReference type="RefSeq" id="XP_030745869.1"/>
    </source>
</evidence>
<evidence type="ECO:0000256" key="8">
    <source>
        <dbReference type="ARBA" id="ARBA00022848"/>
    </source>
</evidence>
<keyword evidence="8" id="KW-0492">Microsome</keyword>
<keyword evidence="12" id="KW-0472">Membrane</keyword>
<evidence type="ECO:0000256" key="2">
    <source>
        <dbReference type="ARBA" id="ARBA00004174"/>
    </source>
</evidence>
<evidence type="ECO:0000256" key="6">
    <source>
        <dbReference type="ARBA" id="ARBA00022723"/>
    </source>
</evidence>
<evidence type="ECO:0000256" key="4">
    <source>
        <dbReference type="ARBA" id="ARBA00010617"/>
    </source>
</evidence>
<keyword evidence="13" id="KW-1185">Reference proteome</keyword>
<evidence type="ECO:0000256" key="9">
    <source>
        <dbReference type="ARBA" id="ARBA00023002"/>
    </source>
</evidence>
<comment type="similarity">
    <text evidence="4">Belongs to the cytochrome P450 family.</text>
</comment>
<organism evidence="13 14">
    <name type="scientific">Sitophilus oryzae</name>
    <name type="common">Rice weevil</name>
    <name type="synonym">Curculio oryzae</name>
    <dbReference type="NCBI Taxonomy" id="7048"/>
    <lineage>
        <taxon>Eukaryota</taxon>
        <taxon>Metazoa</taxon>
        <taxon>Ecdysozoa</taxon>
        <taxon>Arthropoda</taxon>
        <taxon>Hexapoda</taxon>
        <taxon>Insecta</taxon>
        <taxon>Pterygota</taxon>
        <taxon>Neoptera</taxon>
        <taxon>Endopterygota</taxon>
        <taxon>Coleoptera</taxon>
        <taxon>Polyphaga</taxon>
        <taxon>Cucujiformia</taxon>
        <taxon>Curculionidae</taxon>
        <taxon>Dryophthorinae</taxon>
        <taxon>Sitophilus</taxon>
    </lineage>
</organism>
<keyword evidence="7" id="KW-0256">Endoplasmic reticulum</keyword>
<dbReference type="GO" id="GO:0005789">
    <property type="term" value="C:endoplasmic reticulum membrane"/>
    <property type="evidence" value="ECO:0007669"/>
    <property type="project" value="UniProtKB-SubCell"/>
</dbReference>
<dbReference type="GO" id="GO:0020037">
    <property type="term" value="F:heme binding"/>
    <property type="evidence" value="ECO:0007669"/>
    <property type="project" value="InterPro"/>
</dbReference>
<dbReference type="GO" id="GO:0005506">
    <property type="term" value="F:iron ion binding"/>
    <property type="evidence" value="ECO:0007669"/>
    <property type="project" value="InterPro"/>
</dbReference>
<dbReference type="InterPro" id="IPR050476">
    <property type="entry name" value="Insect_CytP450_Detox"/>
</dbReference>
<evidence type="ECO:0000256" key="7">
    <source>
        <dbReference type="ARBA" id="ARBA00022824"/>
    </source>
</evidence>
<dbReference type="RefSeq" id="XP_030745869.1">
    <property type="nucleotide sequence ID" value="XM_030890009.1"/>
</dbReference>
<keyword evidence="6" id="KW-0479">Metal-binding</keyword>
<dbReference type="AlphaFoldDB" id="A0A6J2X4K6"/>
<evidence type="ECO:0000256" key="10">
    <source>
        <dbReference type="ARBA" id="ARBA00023004"/>
    </source>
</evidence>
<dbReference type="InterPro" id="IPR001128">
    <property type="entry name" value="Cyt_P450"/>
</dbReference>
<dbReference type="InterPro" id="IPR036396">
    <property type="entry name" value="Cyt_P450_sf"/>
</dbReference>
<dbReference type="InterPro" id="IPR008072">
    <property type="entry name" value="Cyt_P450_E_CYP3A"/>
</dbReference>
<keyword evidence="11" id="KW-0503">Monooxygenase</keyword>
<dbReference type="GeneID" id="115874737"/>
<accession>A0A6J2X4K6</accession>
<dbReference type="Proteomes" id="UP000504635">
    <property type="component" value="Unplaced"/>
</dbReference>
<evidence type="ECO:0000313" key="13">
    <source>
        <dbReference type="Proteomes" id="UP000504635"/>
    </source>
</evidence>
<dbReference type="KEGG" id="soy:115874737"/>
<dbReference type="InterPro" id="IPR002402">
    <property type="entry name" value="Cyt_P450_E_grp-II"/>
</dbReference>
<sequence length="292" mass="33993">MFVLYVAVVIILFLSYVKWRQSYWRSKNLFELEHEFLLGNMRKILTGKIPYSEEFNNLYNIIKSKKQIHGGIYAIWDPIYMPIDPVLIKTILVKDFSFLKGHGVYHHPKDILSMNLFGVDGDVWRRLRVKLSPTFTSGKMKMMFETLMKKTTGFETVVGKYADTEESAPIKEISGRFTTDIIGSCAFGIECNSLDNPDNEFRSPGKKALQPGLLRFYFMSIIPWWLLGNLGFKGNGMEAEIFYSNIVKKTIRYRETSNVHRNDFMQLLLQLKNESNTILDDDKENYTQLLMK</sequence>
<name>A0A6J2X4K6_SITOR</name>
<dbReference type="GO" id="GO:0016712">
    <property type="term" value="F:oxidoreductase activity, acting on paired donors, with incorporation or reduction of molecular oxygen, reduced flavin or flavoprotein as one donor, and incorporation of one atom of oxygen"/>
    <property type="evidence" value="ECO:0007669"/>
    <property type="project" value="InterPro"/>
</dbReference>